<dbReference type="InterPro" id="IPR019989">
    <property type="entry name" value="CRISPR-assoc_Csx13_N"/>
</dbReference>
<dbReference type="EMBL" id="SSMQ01000002">
    <property type="protein sequence ID" value="TKD12811.1"/>
    <property type="molecule type" value="Genomic_DNA"/>
</dbReference>
<dbReference type="NCBIfam" id="TIGR03485">
    <property type="entry name" value="cas_csx13_N"/>
    <property type="match status" value="1"/>
</dbReference>
<organism evidence="1 2">
    <name type="scientific">Polyangium fumosum</name>
    <dbReference type="NCBI Taxonomy" id="889272"/>
    <lineage>
        <taxon>Bacteria</taxon>
        <taxon>Pseudomonadati</taxon>
        <taxon>Myxococcota</taxon>
        <taxon>Polyangia</taxon>
        <taxon>Polyangiales</taxon>
        <taxon>Polyangiaceae</taxon>
        <taxon>Polyangium</taxon>
    </lineage>
</organism>
<evidence type="ECO:0000313" key="2">
    <source>
        <dbReference type="Proteomes" id="UP000309215"/>
    </source>
</evidence>
<dbReference type="AlphaFoldDB" id="A0A4U1JJB7"/>
<dbReference type="RefSeq" id="WP_136927449.1">
    <property type="nucleotide sequence ID" value="NZ_SSMQ01000002.1"/>
</dbReference>
<dbReference type="OrthoDB" id="5482104at2"/>
<protein>
    <submittedName>
        <fullName evidence="1">Type I-MYXAN CRISPR-associated Cas8a1/Cmx1</fullName>
    </submittedName>
</protein>
<name>A0A4U1JJB7_9BACT</name>
<keyword evidence="2" id="KW-1185">Reference proteome</keyword>
<gene>
    <name evidence="1" type="primary">cas8a1</name>
    <name evidence="1" type="ORF">E8A74_03435</name>
</gene>
<dbReference type="Proteomes" id="UP000309215">
    <property type="component" value="Unassembled WGS sequence"/>
</dbReference>
<comment type="caution">
    <text evidence="1">The sequence shown here is derived from an EMBL/GenBank/DDBJ whole genome shotgun (WGS) entry which is preliminary data.</text>
</comment>
<evidence type="ECO:0000313" key="1">
    <source>
        <dbReference type="EMBL" id="TKD12811.1"/>
    </source>
</evidence>
<dbReference type="GO" id="GO:0051607">
    <property type="term" value="P:defense response to virus"/>
    <property type="evidence" value="ECO:0007669"/>
    <property type="project" value="InterPro"/>
</dbReference>
<proteinExistence type="predicted"/>
<accession>A0A4U1JJB7</accession>
<reference evidence="1 2" key="1">
    <citation type="submission" date="2019-04" db="EMBL/GenBank/DDBJ databases">
        <authorList>
            <person name="Li Y."/>
            <person name="Wang J."/>
        </authorList>
    </citation>
    <scope>NUCLEOTIDE SEQUENCE [LARGE SCALE GENOMIC DNA]</scope>
    <source>
        <strain evidence="1 2">DSM 14668</strain>
    </source>
</reference>
<sequence length="518" mass="56939">MAREMIYRLTDPGYTIYHRAALGGLAATVEAWGKKGPAGIRASVTKDEVRLGWGDELTDQEALRRILEASFRVTGDHMIELVGHMIPSSESGLRLAIHNGLCATFLQHNKMRPGVPGEKDARRVPLQSVDGETPIHFTYKGVASYAHQKAQGTGLLDYKPKQGEPAGALPRTATIPQSVVPGAMTGASALEARAEEVFLLLYLMVGSVVFLLRTRSADSRMQACLVVPDIRDLRAFARVMRALATLGKDAPRLTSGYLGRIVGGAEEAALRFLLDWKVTEGVVERPSVAGCLAVAMGKVAWDKNQVNRSSSVRIGLQVPELNVFLAAVTHLGKPRMLRNQKGEGFAVPQSPVPELVASNLGVGRHWAAHFRALVEKKQDYERMRFAQGGLSKMKEAIEDEDDRAVIAAFHEAWNRTMGALGERARRDGSSFERMTEVERERMRNAILRAKTADALAGWFLRFCADSTKGAALLTIKTNAEPLRKFLFDPRNTERLKNLLLFALVSYAGEGPKKTDEKE</sequence>